<proteinExistence type="predicted"/>
<evidence type="ECO:0000256" key="1">
    <source>
        <dbReference type="SAM" id="Phobius"/>
    </source>
</evidence>
<keyword evidence="1" id="KW-1133">Transmembrane helix</keyword>
<dbReference type="AlphaFoldDB" id="A0A9P6BW69"/>
<evidence type="ECO:0000313" key="2">
    <source>
        <dbReference type="EMBL" id="KAF9440469.1"/>
    </source>
</evidence>
<feature type="transmembrane region" description="Helical" evidence="1">
    <location>
        <begin position="20"/>
        <end position="37"/>
    </location>
</feature>
<dbReference type="SUPFAM" id="SSF48264">
    <property type="entry name" value="Cytochrome P450"/>
    <property type="match status" value="1"/>
</dbReference>
<dbReference type="GO" id="GO:0020037">
    <property type="term" value="F:heme binding"/>
    <property type="evidence" value="ECO:0007669"/>
    <property type="project" value="InterPro"/>
</dbReference>
<dbReference type="EMBL" id="MU152504">
    <property type="protein sequence ID" value="KAF9440469.1"/>
    <property type="molecule type" value="Genomic_DNA"/>
</dbReference>
<dbReference type="InterPro" id="IPR036396">
    <property type="entry name" value="Cyt_P450_sf"/>
</dbReference>
<reference evidence="2" key="1">
    <citation type="submission" date="2020-11" db="EMBL/GenBank/DDBJ databases">
        <authorList>
            <consortium name="DOE Joint Genome Institute"/>
            <person name="Ahrendt S."/>
            <person name="Riley R."/>
            <person name="Andreopoulos W."/>
            <person name="Labutti K."/>
            <person name="Pangilinan J."/>
            <person name="Ruiz-Duenas F.J."/>
            <person name="Barrasa J.M."/>
            <person name="Sanchez-Garcia M."/>
            <person name="Camarero S."/>
            <person name="Miyauchi S."/>
            <person name="Serrano A."/>
            <person name="Linde D."/>
            <person name="Babiker R."/>
            <person name="Drula E."/>
            <person name="Ayuso-Fernandez I."/>
            <person name="Pacheco R."/>
            <person name="Padilla G."/>
            <person name="Ferreira P."/>
            <person name="Barriuso J."/>
            <person name="Kellner H."/>
            <person name="Castanera R."/>
            <person name="Alfaro M."/>
            <person name="Ramirez L."/>
            <person name="Pisabarro A.G."/>
            <person name="Kuo A."/>
            <person name="Tritt A."/>
            <person name="Lipzen A."/>
            <person name="He G."/>
            <person name="Yan M."/>
            <person name="Ng V."/>
            <person name="Cullen D."/>
            <person name="Martin F."/>
            <person name="Rosso M.-N."/>
            <person name="Henrissat B."/>
            <person name="Hibbett D."/>
            <person name="Martinez A.T."/>
            <person name="Grigoriev I.V."/>
        </authorList>
    </citation>
    <scope>NUCLEOTIDE SEQUENCE</scope>
    <source>
        <strain evidence="2">MF-IS2</strain>
    </source>
</reference>
<dbReference type="GO" id="GO:0005506">
    <property type="term" value="F:iron ion binding"/>
    <property type="evidence" value="ECO:0007669"/>
    <property type="project" value="InterPro"/>
</dbReference>
<dbReference type="GO" id="GO:0016705">
    <property type="term" value="F:oxidoreductase activity, acting on paired donors, with incorporation or reduction of molecular oxygen"/>
    <property type="evidence" value="ECO:0007669"/>
    <property type="project" value="InterPro"/>
</dbReference>
<keyword evidence="3" id="KW-1185">Reference proteome</keyword>
<gene>
    <name evidence="2" type="ORF">P691DRAFT_687585</name>
</gene>
<dbReference type="Proteomes" id="UP000807342">
    <property type="component" value="Unassembled WGS sequence"/>
</dbReference>
<keyword evidence="1" id="KW-0472">Membrane</keyword>
<dbReference type="GO" id="GO:0004497">
    <property type="term" value="F:monooxygenase activity"/>
    <property type="evidence" value="ECO:0007669"/>
    <property type="project" value="InterPro"/>
</dbReference>
<sequence length="78" mass="8766">WGPNSNHVCPSHWLNLPKTYHSQYSLMLFIIGLHACTGKTMAIIEMKTVLVSLIVNFEFDLAYEGQIPQLTAAITMSE</sequence>
<name>A0A9P6BW69_9AGAR</name>
<keyword evidence="1" id="KW-0812">Transmembrane</keyword>
<dbReference type="OrthoDB" id="1470350at2759"/>
<organism evidence="2 3">
    <name type="scientific">Macrolepiota fuliginosa MF-IS2</name>
    <dbReference type="NCBI Taxonomy" id="1400762"/>
    <lineage>
        <taxon>Eukaryota</taxon>
        <taxon>Fungi</taxon>
        <taxon>Dikarya</taxon>
        <taxon>Basidiomycota</taxon>
        <taxon>Agaricomycotina</taxon>
        <taxon>Agaricomycetes</taxon>
        <taxon>Agaricomycetidae</taxon>
        <taxon>Agaricales</taxon>
        <taxon>Agaricineae</taxon>
        <taxon>Agaricaceae</taxon>
        <taxon>Macrolepiota</taxon>
    </lineage>
</organism>
<dbReference type="Pfam" id="PF00067">
    <property type="entry name" value="p450"/>
    <property type="match status" value="1"/>
</dbReference>
<dbReference type="InterPro" id="IPR001128">
    <property type="entry name" value="Cyt_P450"/>
</dbReference>
<accession>A0A9P6BW69</accession>
<dbReference type="Gene3D" id="1.10.630.10">
    <property type="entry name" value="Cytochrome P450"/>
    <property type="match status" value="1"/>
</dbReference>
<protein>
    <submittedName>
        <fullName evidence="2">Uncharacterized protein</fullName>
    </submittedName>
</protein>
<feature type="non-terminal residue" evidence="2">
    <location>
        <position position="1"/>
    </location>
</feature>
<evidence type="ECO:0000313" key="3">
    <source>
        <dbReference type="Proteomes" id="UP000807342"/>
    </source>
</evidence>
<comment type="caution">
    <text evidence="2">The sequence shown here is derived from an EMBL/GenBank/DDBJ whole genome shotgun (WGS) entry which is preliminary data.</text>
</comment>